<keyword evidence="1" id="KW-0812">Transmembrane</keyword>
<keyword evidence="1" id="KW-1133">Transmembrane helix</keyword>
<proteinExistence type="predicted"/>
<keyword evidence="1" id="KW-0472">Membrane</keyword>
<name>A0A183DMA9_9BILA</name>
<dbReference type="AlphaFoldDB" id="A0A183DMA9"/>
<evidence type="ECO:0000256" key="1">
    <source>
        <dbReference type="SAM" id="Phobius"/>
    </source>
</evidence>
<feature type="transmembrane region" description="Helical" evidence="1">
    <location>
        <begin position="34"/>
        <end position="53"/>
    </location>
</feature>
<accession>A0A183DMA9</accession>
<feature type="transmembrane region" description="Helical" evidence="1">
    <location>
        <begin position="6"/>
        <end position="27"/>
    </location>
</feature>
<evidence type="ECO:0000313" key="2">
    <source>
        <dbReference type="WBParaSite" id="GPUH_0000986101-mRNA-1"/>
    </source>
</evidence>
<sequence length="54" mass="6130">LGMFSGVFVGYMQNILLLSLFFIRLPWIVGVMSLSLATLSIILVFLTVLHSFFY</sequence>
<reference evidence="2" key="1">
    <citation type="submission" date="2016-06" db="UniProtKB">
        <authorList>
            <consortium name="WormBaseParasite"/>
        </authorList>
    </citation>
    <scope>IDENTIFICATION</scope>
</reference>
<dbReference type="WBParaSite" id="GPUH_0000986101-mRNA-1">
    <property type="protein sequence ID" value="GPUH_0000986101-mRNA-1"/>
    <property type="gene ID" value="GPUH_0000986101"/>
</dbReference>
<organism evidence="2">
    <name type="scientific">Gongylonema pulchrum</name>
    <dbReference type="NCBI Taxonomy" id="637853"/>
    <lineage>
        <taxon>Eukaryota</taxon>
        <taxon>Metazoa</taxon>
        <taxon>Ecdysozoa</taxon>
        <taxon>Nematoda</taxon>
        <taxon>Chromadorea</taxon>
        <taxon>Rhabditida</taxon>
        <taxon>Spirurina</taxon>
        <taxon>Spiruromorpha</taxon>
        <taxon>Spiruroidea</taxon>
        <taxon>Gongylonematidae</taxon>
        <taxon>Gongylonema</taxon>
    </lineage>
</organism>
<protein>
    <submittedName>
        <fullName evidence="2">MFS transporter</fullName>
    </submittedName>
</protein>